<keyword evidence="1" id="KW-0472">Membrane</keyword>
<name>A0A0A9HA44_ARUDO</name>
<reference evidence="2" key="1">
    <citation type="submission" date="2014-09" db="EMBL/GenBank/DDBJ databases">
        <authorList>
            <person name="Magalhaes I.L.F."/>
            <person name="Oliveira U."/>
            <person name="Santos F.R."/>
            <person name="Vidigal T.H.D.A."/>
            <person name="Brescovit A.D."/>
            <person name="Santos A.J."/>
        </authorList>
    </citation>
    <scope>NUCLEOTIDE SEQUENCE</scope>
    <source>
        <tissue evidence="2">Shoot tissue taken approximately 20 cm above the soil surface</tissue>
    </source>
</reference>
<keyword evidence="1" id="KW-1133">Transmembrane helix</keyword>
<dbReference type="EMBL" id="GBRH01164304">
    <property type="protein sequence ID" value="JAE33592.1"/>
    <property type="molecule type" value="Transcribed_RNA"/>
</dbReference>
<evidence type="ECO:0000256" key="1">
    <source>
        <dbReference type="SAM" id="Phobius"/>
    </source>
</evidence>
<reference evidence="2" key="2">
    <citation type="journal article" date="2015" name="Data Brief">
        <title>Shoot transcriptome of the giant reed, Arundo donax.</title>
        <authorList>
            <person name="Barrero R.A."/>
            <person name="Guerrero F.D."/>
            <person name="Moolhuijzen P."/>
            <person name="Goolsby J.A."/>
            <person name="Tidwell J."/>
            <person name="Bellgard S.E."/>
            <person name="Bellgard M.I."/>
        </authorList>
    </citation>
    <scope>NUCLEOTIDE SEQUENCE</scope>
    <source>
        <tissue evidence="2">Shoot tissue taken approximately 20 cm above the soil surface</tissue>
    </source>
</reference>
<dbReference type="AlphaFoldDB" id="A0A0A9HA44"/>
<feature type="transmembrane region" description="Helical" evidence="1">
    <location>
        <begin position="16"/>
        <end position="40"/>
    </location>
</feature>
<organism evidence="2">
    <name type="scientific">Arundo donax</name>
    <name type="common">Giant reed</name>
    <name type="synonym">Donax arundinaceus</name>
    <dbReference type="NCBI Taxonomy" id="35708"/>
    <lineage>
        <taxon>Eukaryota</taxon>
        <taxon>Viridiplantae</taxon>
        <taxon>Streptophyta</taxon>
        <taxon>Embryophyta</taxon>
        <taxon>Tracheophyta</taxon>
        <taxon>Spermatophyta</taxon>
        <taxon>Magnoliopsida</taxon>
        <taxon>Liliopsida</taxon>
        <taxon>Poales</taxon>
        <taxon>Poaceae</taxon>
        <taxon>PACMAD clade</taxon>
        <taxon>Arundinoideae</taxon>
        <taxon>Arundineae</taxon>
        <taxon>Arundo</taxon>
    </lineage>
</organism>
<evidence type="ECO:0000313" key="2">
    <source>
        <dbReference type="EMBL" id="JAE33592.1"/>
    </source>
</evidence>
<keyword evidence="1" id="KW-0812">Transmembrane</keyword>
<accession>A0A0A9HA44</accession>
<sequence length="43" mass="4808">MLCGEKDSHSCPIGNFYSNCCFLAFFLLVVRTIGGLKFLVLYS</sequence>
<proteinExistence type="predicted"/>
<protein>
    <submittedName>
        <fullName evidence="2">Uncharacterized protein</fullName>
    </submittedName>
</protein>